<dbReference type="AlphaFoldDB" id="J9DQP6"/>
<dbReference type="VEuPathDB" id="MicrosporidiaDB:EDEG_02034"/>
<evidence type="ECO:0000256" key="1">
    <source>
        <dbReference type="SAM" id="Coils"/>
    </source>
</evidence>
<reference evidence="4" key="2">
    <citation type="submission" date="2015-07" db="EMBL/GenBank/DDBJ databases">
        <title>Contrasting host-pathogen interactions and genome evolution in two generalist and specialist microsporidian pathogens of mosquitoes.</title>
        <authorList>
            <consortium name="The Broad Institute Genomics Platform"/>
            <consortium name="The Broad Institute Genome Sequencing Center for Infectious Disease"/>
            <person name="Cuomo C.A."/>
            <person name="Sanscrainte N.D."/>
            <person name="Goldberg J.M."/>
            <person name="Heiman D."/>
            <person name="Young S."/>
            <person name="Zeng Q."/>
            <person name="Becnel J.J."/>
            <person name="Birren B.W."/>
        </authorList>
    </citation>
    <scope>NUCLEOTIDE SEQUENCE [LARGE SCALE GENOMIC DNA]</scope>
    <source>
        <strain evidence="4">USNM 41457</strain>
    </source>
</reference>
<dbReference type="HOGENOM" id="CLU_1992593_0_0_1"/>
<organism evidence="3 4">
    <name type="scientific">Edhazardia aedis (strain USNM 41457)</name>
    <name type="common">Microsporidian parasite</name>
    <dbReference type="NCBI Taxonomy" id="1003232"/>
    <lineage>
        <taxon>Eukaryota</taxon>
        <taxon>Fungi</taxon>
        <taxon>Fungi incertae sedis</taxon>
        <taxon>Microsporidia</taxon>
        <taxon>Edhazardia</taxon>
    </lineage>
</organism>
<keyword evidence="2" id="KW-0732">Signal</keyword>
<evidence type="ECO:0000256" key="2">
    <source>
        <dbReference type="SAM" id="SignalP"/>
    </source>
</evidence>
<evidence type="ECO:0000313" key="3">
    <source>
        <dbReference type="EMBL" id="EJW03637.1"/>
    </source>
</evidence>
<keyword evidence="4" id="KW-1185">Reference proteome</keyword>
<evidence type="ECO:0000313" key="4">
    <source>
        <dbReference type="Proteomes" id="UP000003163"/>
    </source>
</evidence>
<dbReference type="InParanoid" id="J9DQP6"/>
<gene>
    <name evidence="3" type="ORF">EDEG_02034</name>
</gene>
<accession>J9DQP6</accession>
<dbReference type="Proteomes" id="UP000003163">
    <property type="component" value="Unassembled WGS sequence"/>
</dbReference>
<reference evidence="3 4" key="1">
    <citation type="submission" date="2011-08" db="EMBL/GenBank/DDBJ databases">
        <authorList>
            <person name="Liu Z.J."/>
            <person name="Shi F.L."/>
            <person name="Lu J.Q."/>
            <person name="Li M."/>
            <person name="Wang Z.L."/>
        </authorList>
    </citation>
    <scope>NUCLEOTIDE SEQUENCE [LARGE SCALE GENOMIC DNA]</scope>
    <source>
        <strain evidence="3 4">USNM 41457</strain>
    </source>
</reference>
<keyword evidence="1" id="KW-0175">Coiled coil</keyword>
<dbReference type="EMBL" id="AFBI03000033">
    <property type="protein sequence ID" value="EJW03637.1"/>
    <property type="molecule type" value="Genomic_DNA"/>
</dbReference>
<feature type="signal peptide" evidence="2">
    <location>
        <begin position="1"/>
        <end position="23"/>
    </location>
</feature>
<proteinExistence type="predicted"/>
<protein>
    <submittedName>
        <fullName evidence="3">Uncharacterized protein</fullName>
    </submittedName>
</protein>
<sequence>MQFSITTLSIFVCLVLFIKKIKCAEERELHNIASQLSCRRNIMMNYQNELRNLEAKKQNLESEQSRYFGDRNHERQRRFDENYHKLISIKHNQAVKKAQIDKLEKEICEKDNEINRLLCSRRRRN</sequence>
<feature type="coiled-coil region" evidence="1">
    <location>
        <begin position="36"/>
        <end position="70"/>
    </location>
</feature>
<feature type="chain" id="PRO_5003823228" evidence="2">
    <location>
        <begin position="24"/>
        <end position="125"/>
    </location>
</feature>
<comment type="caution">
    <text evidence="3">The sequence shown here is derived from an EMBL/GenBank/DDBJ whole genome shotgun (WGS) entry which is preliminary data.</text>
</comment>
<name>J9DQP6_EDHAE</name>